<proteinExistence type="predicted"/>
<dbReference type="Gene3D" id="2.150.10.10">
    <property type="entry name" value="Serralysin-like metalloprotease, C-terminal"/>
    <property type="match status" value="1"/>
</dbReference>
<comment type="caution">
    <text evidence="2">The sequence shown here is derived from an EMBL/GenBank/DDBJ whole genome shotgun (WGS) entry which is preliminary data.</text>
</comment>
<dbReference type="AlphaFoldDB" id="A0A4R6Y7V3"/>
<dbReference type="EMBL" id="SNZE01000010">
    <property type="protein sequence ID" value="TDR31440.1"/>
    <property type="molecule type" value="Genomic_DNA"/>
</dbReference>
<gene>
    <name evidence="2" type="ORF">DFR44_11089</name>
</gene>
<accession>A0A4R6Y7V3</accession>
<dbReference type="InterPro" id="IPR011049">
    <property type="entry name" value="Serralysin-like_metalloprot_C"/>
</dbReference>
<keyword evidence="3" id="KW-1185">Reference proteome</keyword>
<evidence type="ECO:0000259" key="1">
    <source>
        <dbReference type="Pfam" id="PF13018"/>
    </source>
</evidence>
<reference evidence="2 3" key="1">
    <citation type="submission" date="2019-03" db="EMBL/GenBank/DDBJ databases">
        <title>Genomic Encyclopedia of Type Strains, Phase IV (KMG-IV): sequencing the most valuable type-strain genomes for metagenomic binning, comparative biology and taxonomic classification.</title>
        <authorList>
            <person name="Goeker M."/>
        </authorList>
    </citation>
    <scope>NUCLEOTIDE SEQUENCE [LARGE SCALE GENOMIC DNA]</scope>
    <source>
        <strain evidence="2 3">DSM 102852</strain>
    </source>
</reference>
<evidence type="ECO:0000313" key="2">
    <source>
        <dbReference type="EMBL" id="TDR31440.1"/>
    </source>
</evidence>
<feature type="domain" description="ESPR" evidence="1">
    <location>
        <begin position="1"/>
        <end position="49"/>
    </location>
</feature>
<dbReference type="InterPro" id="IPR024973">
    <property type="entry name" value="ESPR"/>
</dbReference>
<evidence type="ECO:0000313" key="3">
    <source>
        <dbReference type="Proteomes" id="UP000294480"/>
    </source>
</evidence>
<name>A0A4R6Y7V3_9BURK</name>
<dbReference type="RefSeq" id="WP_133620201.1">
    <property type="nucleotide sequence ID" value="NZ_SNZE01000010.1"/>
</dbReference>
<sequence>MNISYRSVYNEKTGTWVAAAENVSTSGKKSKLTVQAAAGSSLAFIGALAASQANAQIVIGTDGTSADNGTAAVVGGGNGFSGYGMAIGFQAIAKVSGGGSGVAIGDWSLSDNTGNGFTTAIGISATAQGVSATAIGAQSYASGVAARSKLTI</sequence>
<organism evidence="2 3">
    <name type="scientific">Hydromonas duriensis</name>
    <dbReference type="NCBI Taxonomy" id="1527608"/>
    <lineage>
        <taxon>Bacteria</taxon>
        <taxon>Pseudomonadati</taxon>
        <taxon>Pseudomonadota</taxon>
        <taxon>Betaproteobacteria</taxon>
        <taxon>Burkholderiales</taxon>
        <taxon>Burkholderiaceae</taxon>
        <taxon>Hydromonas</taxon>
    </lineage>
</organism>
<dbReference type="Pfam" id="PF13018">
    <property type="entry name" value="ESPR"/>
    <property type="match status" value="1"/>
</dbReference>
<dbReference type="OrthoDB" id="9036169at2"/>
<dbReference type="Proteomes" id="UP000294480">
    <property type="component" value="Unassembled WGS sequence"/>
</dbReference>
<protein>
    <submittedName>
        <fullName evidence="2">Type V secretion system putative substrate protein</fullName>
    </submittedName>
</protein>